<comment type="function">
    <text evidence="7">Polynucleotide kinase that can phosphorylate the 5'-hydroxyl groups of both single-stranded RNA (ssRNA) and single-stranded DNA (ssDNA). Exhibits a strong preference for ssRNA.</text>
</comment>
<dbReference type="SUPFAM" id="SSF52540">
    <property type="entry name" value="P-loop containing nucleoside triphosphate hydrolases"/>
    <property type="match status" value="1"/>
</dbReference>
<evidence type="ECO:0000256" key="8">
    <source>
        <dbReference type="ARBA" id="ARBA00044641"/>
    </source>
</evidence>
<feature type="domain" description="Clp1 P-loop" evidence="10">
    <location>
        <begin position="34"/>
        <end position="209"/>
    </location>
</feature>
<protein>
    <recommendedName>
        <fullName evidence="2">polynucleotide 5'-hydroxyl-kinase</fullName>
        <ecNumber evidence="2">2.7.1.78</ecNumber>
    </recommendedName>
</protein>
<reference evidence="11 12" key="1">
    <citation type="submission" date="2021-08" db="EMBL/GenBank/DDBJ databases">
        <title>Thermococcus onnuriiensis IOH2.</title>
        <authorList>
            <person name="Park Y.-J."/>
        </authorList>
    </citation>
    <scope>NUCLEOTIDE SEQUENCE [LARGE SCALE GENOMIC DNA]</scope>
    <source>
        <strain evidence="11 12">IOH2</strain>
    </source>
</reference>
<keyword evidence="12" id="KW-1185">Reference proteome</keyword>
<comment type="cofactor">
    <cofactor evidence="1">
        <name>a divalent metal cation</name>
        <dbReference type="ChEBI" id="CHEBI:60240"/>
    </cofactor>
</comment>
<evidence type="ECO:0000256" key="3">
    <source>
        <dbReference type="ARBA" id="ARBA00022679"/>
    </source>
</evidence>
<dbReference type="InterPro" id="IPR045116">
    <property type="entry name" value="Clp1/Grc3"/>
</dbReference>
<dbReference type="PANTHER" id="PTHR12755:SF3">
    <property type="entry name" value="POLYNUCLEOTIDE 5'-HYDROXYL-KINASE NOL9"/>
    <property type="match status" value="1"/>
</dbReference>
<dbReference type="RefSeq" id="WP_251947890.1">
    <property type="nucleotide sequence ID" value="NZ_CP080572.1"/>
</dbReference>
<dbReference type="InterPro" id="IPR027417">
    <property type="entry name" value="P-loop_NTPase"/>
</dbReference>
<dbReference type="EC" id="2.7.1.78" evidence="2"/>
<evidence type="ECO:0000256" key="1">
    <source>
        <dbReference type="ARBA" id="ARBA00001968"/>
    </source>
</evidence>
<dbReference type="GO" id="GO:0005524">
    <property type="term" value="F:ATP binding"/>
    <property type="evidence" value="ECO:0007669"/>
    <property type="project" value="UniProtKB-KW"/>
</dbReference>
<organism evidence="11 12">
    <name type="scientific">Thermococcus argininiproducens</name>
    <dbReference type="NCBI Taxonomy" id="2866384"/>
    <lineage>
        <taxon>Archaea</taxon>
        <taxon>Methanobacteriati</taxon>
        <taxon>Methanobacteriota</taxon>
        <taxon>Thermococci</taxon>
        <taxon>Thermococcales</taxon>
        <taxon>Thermococcaceae</taxon>
        <taxon>Thermococcus</taxon>
    </lineage>
</organism>
<comment type="catalytic activity">
    <reaction evidence="9">
        <text>a 5'-end dephospho-2'-deoxyribonucleoside-DNA + ATP = a 5'-end 5'-phospho-2'-deoxyribonucleoside-DNA + ADP + H(+)</text>
        <dbReference type="Rhea" id="RHEA:15669"/>
        <dbReference type="Rhea" id="RHEA-COMP:13180"/>
        <dbReference type="Rhea" id="RHEA-COMP:13184"/>
        <dbReference type="ChEBI" id="CHEBI:15378"/>
        <dbReference type="ChEBI" id="CHEBI:30616"/>
        <dbReference type="ChEBI" id="CHEBI:136412"/>
        <dbReference type="ChEBI" id="CHEBI:136416"/>
        <dbReference type="ChEBI" id="CHEBI:456216"/>
        <dbReference type="EC" id="2.7.1.78"/>
    </reaction>
</comment>
<evidence type="ECO:0000256" key="9">
    <source>
        <dbReference type="ARBA" id="ARBA00044673"/>
    </source>
</evidence>
<dbReference type="KEGG" id="thei:K1720_06705"/>
<dbReference type="Proteomes" id="UP001056425">
    <property type="component" value="Chromosome"/>
</dbReference>
<gene>
    <name evidence="11" type="ORF">K1720_06705</name>
</gene>
<dbReference type="AlphaFoldDB" id="A0A9E7SCJ4"/>
<evidence type="ECO:0000313" key="12">
    <source>
        <dbReference type="Proteomes" id="UP001056425"/>
    </source>
</evidence>
<dbReference type="GO" id="GO:0006396">
    <property type="term" value="P:RNA processing"/>
    <property type="evidence" value="ECO:0007669"/>
    <property type="project" value="InterPro"/>
</dbReference>
<evidence type="ECO:0000256" key="5">
    <source>
        <dbReference type="ARBA" id="ARBA00022777"/>
    </source>
</evidence>
<evidence type="ECO:0000259" key="10">
    <source>
        <dbReference type="Pfam" id="PF16575"/>
    </source>
</evidence>
<evidence type="ECO:0000256" key="2">
    <source>
        <dbReference type="ARBA" id="ARBA00012157"/>
    </source>
</evidence>
<dbReference type="Pfam" id="PF16575">
    <property type="entry name" value="CLP1_P"/>
    <property type="match status" value="1"/>
</dbReference>
<dbReference type="GO" id="GO:0051734">
    <property type="term" value="F:ATP-dependent polynucleotide 5'-hydroxyl-kinase activity"/>
    <property type="evidence" value="ECO:0007669"/>
    <property type="project" value="UniProtKB-EC"/>
</dbReference>
<sequence>MNKAKYTNRVPEDRKEVVEVIRKLKKPVKIMIIGSVDSGKTTLTVFLANELLKEGLRVGIIDSDIGQKGILPPAVISLGFPEEVFTSLDEIKAKKHYFVGTITPNQFFGEMITGVKLLVNEAIKRADVILIDTTGLVHGPGVELKRMKIEVTNPDIIIALQKKDELGNIIQPFEGKIRIFKLKISENVRIHTREERRKIRRDKWKRYFKESHEWEIDLQQINISGTLMFQGTKITEEEKNMLESLFRWIIFHGRKISNKYFVVKANIGNFPRSFDRNTLMACDFENLSNLIVGLIDRKGFCLGLGILKFINFNELKAHLMTPLNKEELEKITEIRLGRIRVREDGEELGLLPREAL</sequence>
<dbReference type="PANTHER" id="PTHR12755">
    <property type="entry name" value="CLEAVAGE/POLYADENYLATION FACTOR IA SUBUNIT CLP1P"/>
    <property type="match status" value="1"/>
</dbReference>
<keyword evidence="5" id="KW-0418">Kinase</keyword>
<dbReference type="InterPro" id="IPR032319">
    <property type="entry name" value="CLP1_P"/>
</dbReference>
<evidence type="ECO:0000256" key="7">
    <source>
        <dbReference type="ARBA" id="ARBA00024737"/>
    </source>
</evidence>
<proteinExistence type="predicted"/>
<dbReference type="Gene3D" id="3.40.50.300">
    <property type="entry name" value="P-loop containing nucleotide triphosphate hydrolases"/>
    <property type="match status" value="1"/>
</dbReference>
<keyword evidence="4" id="KW-0547">Nucleotide-binding</keyword>
<keyword evidence="3" id="KW-0808">Transferase</keyword>
<keyword evidence="6" id="KW-0067">ATP-binding</keyword>
<dbReference type="GeneID" id="72778022"/>
<evidence type="ECO:0000313" key="11">
    <source>
        <dbReference type="EMBL" id="USG99232.1"/>
    </source>
</evidence>
<name>A0A9E7SCJ4_9EURY</name>
<accession>A0A9E7SCJ4</accession>
<dbReference type="EMBL" id="CP080572">
    <property type="protein sequence ID" value="USG99232.1"/>
    <property type="molecule type" value="Genomic_DNA"/>
</dbReference>
<evidence type="ECO:0000256" key="4">
    <source>
        <dbReference type="ARBA" id="ARBA00022741"/>
    </source>
</evidence>
<evidence type="ECO:0000256" key="6">
    <source>
        <dbReference type="ARBA" id="ARBA00022840"/>
    </source>
</evidence>
<comment type="catalytic activity">
    <reaction evidence="8">
        <text>a 5'-end dephospho-ribonucleoside-RNA + ATP = a 5'-end 5'-phospho-ribonucleoside-RNA + ADP + H(+)</text>
        <dbReference type="Rhea" id="RHEA:54580"/>
        <dbReference type="Rhea" id="RHEA-COMP:13936"/>
        <dbReference type="Rhea" id="RHEA-COMP:15179"/>
        <dbReference type="ChEBI" id="CHEBI:15378"/>
        <dbReference type="ChEBI" id="CHEBI:30616"/>
        <dbReference type="ChEBI" id="CHEBI:138282"/>
        <dbReference type="ChEBI" id="CHEBI:138284"/>
        <dbReference type="ChEBI" id="CHEBI:456216"/>
        <dbReference type="EC" id="2.7.1.78"/>
    </reaction>
</comment>